<dbReference type="InterPro" id="IPR036691">
    <property type="entry name" value="Endo/exonu/phosph_ase_sf"/>
</dbReference>
<dbReference type="InterPro" id="IPR005135">
    <property type="entry name" value="Endo/exonuclease/phosphatase"/>
</dbReference>
<organism evidence="2 3">
    <name type="scientific">Popillia japonica</name>
    <name type="common">Japanese beetle</name>
    <dbReference type="NCBI Taxonomy" id="7064"/>
    <lineage>
        <taxon>Eukaryota</taxon>
        <taxon>Metazoa</taxon>
        <taxon>Ecdysozoa</taxon>
        <taxon>Arthropoda</taxon>
        <taxon>Hexapoda</taxon>
        <taxon>Insecta</taxon>
        <taxon>Pterygota</taxon>
        <taxon>Neoptera</taxon>
        <taxon>Endopterygota</taxon>
        <taxon>Coleoptera</taxon>
        <taxon>Polyphaga</taxon>
        <taxon>Scarabaeiformia</taxon>
        <taxon>Scarabaeidae</taxon>
        <taxon>Rutelinae</taxon>
        <taxon>Popillia</taxon>
    </lineage>
</organism>
<name>A0AAW1JX91_POPJA</name>
<dbReference type="Proteomes" id="UP001458880">
    <property type="component" value="Unassembled WGS sequence"/>
</dbReference>
<dbReference type="Pfam" id="PF14529">
    <property type="entry name" value="Exo_endo_phos_2"/>
    <property type="match status" value="1"/>
</dbReference>
<sequence length="104" mass="11878">MCIVYIPPDVIVSEETWLRILDIFDGLYITAGDMNAHHPTWVRSQENRNDNKIANLLVNANVSLMYKPQLTRLSSPVQRYSAVDLTMASPVCWRGSLRKSLTTR</sequence>
<protein>
    <submittedName>
        <fullName evidence="2">Endonuclease-reverse transcriptase</fullName>
    </submittedName>
</protein>
<evidence type="ECO:0000313" key="2">
    <source>
        <dbReference type="EMBL" id="KAK9709992.1"/>
    </source>
</evidence>
<dbReference type="GO" id="GO:0004519">
    <property type="term" value="F:endonuclease activity"/>
    <property type="evidence" value="ECO:0007669"/>
    <property type="project" value="UniProtKB-KW"/>
</dbReference>
<evidence type="ECO:0000313" key="3">
    <source>
        <dbReference type="Proteomes" id="UP001458880"/>
    </source>
</evidence>
<dbReference type="EMBL" id="JASPKY010000299">
    <property type="protein sequence ID" value="KAK9709992.1"/>
    <property type="molecule type" value="Genomic_DNA"/>
</dbReference>
<dbReference type="AlphaFoldDB" id="A0AAW1JX91"/>
<keyword evidence="2" id="KW-0378">Hydrolase</keyword>
<accession>A0AAW1JX91</accession>
<keyword evidence="2" id="KW-0540">Nuclease</keyword>
<dbReference type="Gene3D" id="3.60.10.10">
    <property type="entry name" value="Endonuclease/exonuclease/phosphatase"/>
    <property type="match status" value="1"/>
</dbReference>
<dbReference type="SUPFAM" id="SSF56219">
    <property type="entry name" value="DNase I-like"/>
    <property type="match status" value="1"/>
</dbReference>
<evidence type="ECO:0000259" key="1">
    <source>
        <dbReference type="Pfam" id="PF14529"/>
    </source>
</evidence>
<keyword evidence="2" id="KW-0255">Endonuclease</keyword>
<gene>
    <name evidence="2" type="ORF">QE152_g26323</name>
</gene>
<reference evidence="2 3" key="1">
    <citation type="journal article" date="2024" name="BMC Genomics">
        <title>De novo assembly and annotation of Popillia japonica's genome with initial clues to its potential as an invasive pest.</title>
        <authorList>
            <person name="Cucini C."/>
            <person name="Boschi S."/>
            <person name="Funari R."/>
            <person name="Cardaioli E."/>
            <person name="Iannotti N."/>
            <person name="Marturano G."/>
            <person name="Paoli F."/>
            <person name="Bruttini M."/>
            <person name="Carapelli A."/>
            <person name="Frati F."/>
            <person name="Nardi F."/>
        </authorList>
    </citation>
    <scope>NUCLEOTIDE SEQUENCE [LARGE SCALE GENOMIC DNA]</scope>
    <source>
        <strain evidence="2">DMR45628</strain>
    </source>
</reference>
<keyword evidence="3" id="KW-1185">Reference proteome</keyword>
<feature type="domain" description="Endonuclease/exonuclease/phosphatase" evidence="1">
    <location>
        <begin position="2"/>
        <end position="90"/>
    </location>
</feature>
<proteinExistence type="predicted"/>
<comment type="caution">
    <text evidence="2">The sequence shown here is derived from an EMBL/GenBank/DDBJ whole genome shotgun (WGS) entry which is preliminary data.</text>
</comment>